<reference evidence="10" key="1">
    <citation type="submission" date="2023-07" db="EMBL/GenBank/DDBJ databases">
        <title>Functional and genomic diversity of the sorghum phyllosphere microbiome.</title>
        <authorList>
            <person name="Shade A."/>
        </authorList>
    </citation>
    <scope>NUCLEOTIDE SEQUENCE [LARGE SCALE GENOMIC DNA]</scope>
    <source>
        <strain evidence="10">SORGH_AS_0422</strain>
    </source>
</reference>
<comment type="subcellular location">
    <subcellularLocation>
        <location evidence="1">Membrane</location>
        <topology evidence="1">Multi-pass membrane protein</topology>
    </subcellularLocation>
</comment>
<keyword evidence="5 7" id="KW-0472">Membrane</keyword>
<sequence length="429" mass="46467">MKADKNLWILVFICVINSMGFGIIVPLLYDYGKKFGLNEQTIGILTASFSVAQFFATPLLGSLSDKCGRKPLLAISLAGTCLSFLVFAFAQNLLMLFAARILDGITGGNISVAQAMVSDSSTNEDRAKKFGILSSAFGFGFVIGPALGGLLSKFGMQVPFYFAAGIAFAGALLSTFVLKETKEREARNKNLEPRRENSESRVQNQESGKKSSDNLQLTNDSRLHHSPSTTHNFTFASLITAIKMPVIGIAVFTGFILTMAQFVMIIGFQTFSVDVLKINPTHVGLLYAGFGVTGIIMQLLVPFITKHITSKSLILLLSTAVCLVAMVLTGFTNMLIPFAGCLFIYGLFNGLRGPMLNAIIANHNDDERQGEILGVNQSYASLGQTIGPVLAGLMTMVSVHAVFFLSAFFILTGFLLTFRLRAKEKQNAR</sequence>
<dbReference type="Pfam" id="PF07690">
    <property type="entry name" value="MFS_1"/>
    <property type="match status" value="1"/>
</dbReference>
<dbReference type="PANTHER" id="PTHR23504:SF15">
    <property type="entry name" value="MAJOR FACILITATOR SUPERFAMILY (MFS) PROFILE DOMAIN-CONTAINING PROTEIN"/>
    <property type="match status" value="1"/>
</dbReference>
<dbReference type="CDD" id="cd17330">
    <property type="entry name" value="MFS_SLC46_TetA_like"/>
    <property type="match status" value="1"/>
</dbReference>
<keyword evidence="10" id="KW-1185">Reference proteome</keyword>
<keyword evidence="4 7" id="KW-1133">Transmembrane helix</keyword>
<feature type="transmembrane region" description="Helical" evidence="7">
    <location>
        <begin position="97"/>
        <end position="118"/>
    </location>
</feature>
<comment type="caution">
    <text evidence="9">The sequence shown here is derived from an EMBL/GenBank/DDBJ whole genome shotgun (WGS) entry which is preliminary data.</text>
</comment>
<evidence type="ECO:0000256" key="3">
    <source>
        <dbReference type="ARBA" id="ARBA00022692"/>
    </source>
</evidence>
<evidence type="ECO:0000313" key="10">
    <source>
        <dbReference type="Proteomes" id="UP001258315"/>
    </source>
</evidence>
<evidence type="ECO:0000256" key="4">
    <source>
        <dbReference type="ARBA" id="ARBA00022989"/>
    </source>
</evidence>
<dbReference type="PANTHER" id="PTHR23504">
    <property type="entry name" value="MAJOR FACILITATOR SUPERFAMILY DOMAIN-CONTAINING PROTEIN 10"/>
    <property type="match status" value="1"/>
</dbReference>
<dbReference type="SUPFAM" id="SSF103473">
    <property type="entry name" value="MFS general substrate transporter"/>
    <property type="match status" value="1"/>
</dbReference>
<feature type="region of interest" description="Disordered" evidence="6">
    <location>
        <begin position="184"/>
        <end position="225"/>
    </location>
</feature>
<dbReference type="Proteomes" id="UP001258315">
    <property type="component" value="Unassembled WGS sequence"/>
</dbReference>
<accession>A0ABU3GRU4</accession>
<evidence type="ECO:0000313" key="9">
    <source>
        <dbReference type="EMBL" id="MDT3402499.1"/>
    </source>
</evidence>
<gene>
    <name evidence="9" type="ORF">QE417_001571</name>
</gene>
<dbReference type="RefSeq" id="WP_311949036.1">
    <property type="nucleotide sequence ID" value="NZ_JAVLVU010000001.1"/>
</dbReference>
<dbReference type="InterPro" id="IPR020846">
    <property type="entry name" value="MFS_dom"/>
</dbReference>
<evidence type="ECO:0000256" key="5">
    <source>
        <dbReference type="ARBA" id="ARBA00023136"/>
    </source>
</evidence>
<evidence type="ECO:0000256" key="7">
    <source>
        <dbReference type="SAM" id="Phobius"/>
    </source>
</evidence>
<proteinExistence type="predicted"/>
<feature type="transmembrane region" description="Helical" evidence="7">
    <location>
        <begin position="283"/>
        <end position="301"/>
    </location>
</feature>
<dbReference type="Gene3D" id="1.20.1250.20">
    <property type="entry name" value="MFS general substrate transporter like domains"/>
    <property type="match status" value="1"/>
</dbReference>
<feature type="domain" description="Major facilitator superfamily (MFS) profile" evidence="8">
    <location>
        <begin position="6"/>
        <end position="425"/>
    </location>
</feature>
<name>A0ABU3GRU4_9SPHI</name>
<feature type="transmembrane region" description="Helical" evidence="7">
    <location>
        <begin position="130"/>
        <end position="152"/>
    </location>
</feature>
<feature type="transmembrane region" description="Helical" evidence="7">
    <location>
        <begin position="7"/>
        <end position="29"/>
    </location>
</feature>
<protein>
    <submittedName>
        <fullName evidence="9">Multidrug resistance protein</fullName>
    </submittedName>
</protein>
<feature type="transmembrane region" description="Helical" evidence="7">
    <location>
        <begin position="72"/>
        <end position="91"/>
    </location>
</feature>
<feature type="transmembrane region" description="Helical" evidence="7">
    <location>
        <begin position="41"/>
        <end position="60"/>
    </location>
</feature>
<feature type="compositionally biased region" description="Basic and acidic residues" evidence="6">
    <location>
        <begin position="184"/>
        <end position="199"/>
    </location>
</feature>
<evidence type="ECO:0000259" key="8">
    <source>
        <dbReference type="PROSITE" id="PS50850"/>
    </source>
</evidence>
<feature type="transmembrane region" description="Helical" evidence="7">
    <location>
        <begin position="313"/>
        <end position="346"/>
    </location>
</feature>
<feature type="compositionally biased region" description="Polar residues" evidence="6">
    <location>
        <begin position="213"/>
        <end position="225"/>
    </location>
</feature>
<dbReference type="InterPro" id="IPR036259">
    <property type="entry name" value="MFS_trans_sf"/>
</dbReference>
<evidence type="ECO:0000256" key="2">
    <source>
        <dbReference type="ARBA" id="ARBA00022448"/>
    </source>
</evidence>
<dbReference type="InterPro" id="IPR001958">
    <property type="entry name" value="Tet-R_TetA/multi-R_MdtG-like"/>
</dbReference>
<dbReference type="PROSITE" id="PS50850">
    <property type="entry name" value="MFS"/>
    <property type="match status" value="1"/>
</dbReference>
<evidence type="ECO:0000256" key="1">
    <source>
        <dbReference type="ARBA" id="ARBA00004141"/>
    </source>
</evidence>
<keyword evidence="3 7" id="KW-0812">Transmembrane</keyword>
<organism evidence="9 10">
    <name type="scientific">Mucilaginibacter terrae</name>
    <dbReference type="NCBI Taxonomy" id="1955052"/>
    <lineage>
        <taxon>Bacteria</taxon>
        <taxon>Pseudomonadati</taxon>
        <taxon>Bacteroidota</taxon>
        <taxon>Sphingobacteriia</taxon>
        <taxon>Sphingobacteriales</taxon>
        <taxon>Sphingobacteriaceae</taxon>
        <taxon>Mucilaginibacter</taxon>
    </lineage>
</organism>
<keyword evidence="2" id="KW-0813">Transport</keyword>
<feature type="transmembrane region" description="Helical" evidence="7">
    <location>
        <begin position="158"/>
        <end position="178"/>
    </location>
</feature>
<dbReference type="PRINTS" id="PR01035">
    <property type="entry name" value="TCRTETA"/>
</dbReference>
<evidence type="ECO:0000256" key="6">
    <source>
        <dbReference type="SAM" id="MobiDB-lite"/>
    </source>
</evidence>
<feature type="transmembrane region" description="Helical" evidence="7">
    <location>
        <begin position="397"/>
        <end position="420"/>
    </location>
</feature>
<dbReference type="InterPro" id="IPR011701">
    <property type="entry name" value="MFS"/>
</dbReference>
<feature type="transmembrane region" description="Helical" evidence="7">
    <location>
        <begin position="246"/>
        <end position="271"/>
    </location>
</feature>
<dbReference type="EMBL" id="JAVLVU010000001">
    <property type="protein sequence ID" value="MDT3402499.1"/>
    <property type="molecule type" value="Genomic_DNA"/>
</dbReference>